<dbReference type="InterPro" id="IPR016156">
    <property type="entry name" value="FAD/NAD-linked_Rdtase_dimer_sf"/>
</dbReference>
<gene>
    <name evidence="10" type="ORF">ESZ50_11500</name>
</gene>
<evidence type="ECO:0000313" key="11">
    <source>
        <dbReference type="Proteomes" id="UP000371977"/>
    </source>
</evidence>
<dbReference type="InterPro" id="IPR050260">
    <property type="entry name" value="FAD-bd_OxRdtase"/>
</dbReference>
<dbReference type="InterPro" id="IPR036188">
    <property type="entry name" value="FAD/NAD-bd_sf"/>
</dbReference>
<evidence type="ECO:0000256" key="5">
    <source>
        <dbReference type="ARBA" id="ARBA00023002"/>
    </source>
</evidence>
<dbReference type="Pfam" id="PF02852">
    <property type="entry name" value="Pyr_redox_dim"/>
    <property type="match status" value="1"/>
</dbReference>
<dbReference type="PANTHER" id="PTHR43429:SF1">
    <property type="entry name" value="NAD(P)H SULFUR OXIDOREDUCTASE (COA-DEPENDENT)"/>
    <property type="match status" value="1"/>
</dbReference>
<evidence type="ECO:0000256" key="4">
    <source>
        <dbReference type="ARBA" id="ARBA00022827"/>
    </source>
</evidence>
<name>A0A6C2C120_9LACO</name>
<reference evidence="10 11" key="1">
    <citation type="submission" date="2019-01" db="EMBL/GenBank/DDBJ databases">
        <title>Weissella sp. nov., a novel lactic acid bacterium isolated from animal feces.</title>
        <authorList>
            <person name="Wang L.-T."/>
        </authorList>
    </citation>
    <scope>NUCLEOTIDE SEQUENCE [LARGE SCALE GENOMIC DNA]</scope>
    <source>
        <strain evidence="10 11">8H-2</strain>
    </source>
</reference>
<dbReference type="OrthoDB" id="9802028at2"/>
<dbReference type="Pfam" id="PF07992">
    <property type="entry name" value="Pyr_redox_2"/>
    <property type="match status" value="1"/>
</dbReference>
<dbReference type="PANTHER" id="PTHR43429">
    <property type="entry name" value="PYRIDINE NUCLEOTIDE-DISULFIDE OXIDOREDUCTASE DOMAIN-CONTAINING"/>
    <property type="match status" value="1"/>
</dbReference>
<comment type="caution">
    <text evidence="10">The sequence shown here is derived from an EMBL/GenBank/DDBJ whole genome shotgun (WGS) entry which is preliminary data.</text>
</comment>
<evidence type="ECO:0000256" key="7">
    <source>
        <dbReference type="ARBA" id="ARBA00023284"/>
    </source>
</evidence>
<dbReference type="PRINTS" id="PR00469">
    <property type="entry name" value="PNDRDTASEII"/>
</dbReference>
<dbReference type="PRINTS" id="PR00368">
    <property type="entry name" value="FADPNR"/>
</dbReference>
<dbReference type="RefSeq" id="WP_148624114.1">
    <property type="nucleotide sequence ID" value="NZ_SDGZ01000035.1"/>
</dbReference>
<comment type="cofactor">
    <cofactor evidence="1">
        <name>FAD</name>
        <dbReference type="ChEBI" id="CHEBI:57692"/>
    </cofactor>
</comment>
<dbReference type="InterPro" id="IPR023753">
    <property type="entry name" value="FAD/NAD-binding_dom"/>
</dbReference>
<dbReference type="InterPro" id="IPR004099">
    <property type="entry name" value="Pyr_nucl-diS_OxRdtase_dimer"/>
</dbReference>
<dbReference type="GO" id="GO:0016491">
    <property type="term" value="F:oxidoreductase activity"/>
    <property type="evidence" value="ECO:0007669"/>
    <property type="project" value="UniProtKB-KW"/>
</dbReference>
<organism evidence="10 11">
    <name type="scientific">Weissella muntiaci</name>
    <dbReference type="NCBI Taxonomy" id="2508881"/>
    <lineage>
        <taxon>Bacteria</taxon>
        <taxon>Bacillati</taxon>
        <taxon>Bacillota</taxon>
        <taxon>Bacilli</taxon>
        <taxon>Lactobacillales</taxon>
        <taxon>Lactobacillaceae</taxon>
        <taxon>Weissella</taxon>
    </lineage>
</organism>
<keyword evidence="7" id="KW-0676">Redox-active center</keyword>
<evidence type="ECO:0008006" key="12">
    <source>
        <dbReference type="Google" id="ProtNLM"/>
    </source>
</evidence>
<evidence type="ECO:0000256" key="2">
    <source>
        <dbReference type="ARBA" id="ARBA00009130"/>
    </source>
</evidence>
<comment type="similarity">
    <text evidence="2">Belongs to the class-III pyridine nucleotide-disulfide oxidoreductase family.</text>
</comment>
<feature type="domain" description="FAD/NAD(P)-binding" evidence="9">
    <location>
        <begin position="2"/>
        <end position="311"/>
    </location>
</feature>
<keyword evidence="4" id="KW-0274">FAD</keyword>
<sequence>MKVGIIGGMHAGVQAALSIKNTFPEHEVVIFERNEKIAFISASISFMLGSENVDENEVFLATSEQLTRLGINVLTETEVDRIEFESKQVDYHKIGTKTEKSMQFDRLILAMGSGAISPFIRTDEMMEHVFFVKTWQDAQQITENIADFTNIAVIGGGYSGLEIANELAVNHKSVDLFDRQKHILEKYYSLNFSERIANQLTKNGINIHNGYELKDIHYCGDSDKMMVDFSDRPSNGKKYDAIIMAVGTFPNTQLVDDLLEVSDDGAILVDEYLETSVTNVFAAGDVATKSDVVKQGADNYAPFASSAIRQGTIAGINSIKKQVKFTGSSLTSALHFTDTNFSRTGITERYAEKNGIEFMKTSLSQKYRVDFLDDNLVIDAELLWSPVDGKILGISFQSANDVTSLANLVSFAIEKRQTVGDLAFADFLFHPLYNTPENFIVAIAKAAWTEFTQLQG</sequence>
<keyword evidence="11" id="KW-1185">Reference proteome</keyword>
<evidence type="ECO:0000256" key="6">
    <source>
        <dbReference type="ARBA" id="ARBA00023097"/>
    </source>
</evidence>
<keyword evidence="3" id="KW-0285">Flavoprotein</keyword>
<accession>A0A6C2C120</accession>
<feature type="domain" description="Pyridine nucleotide-disulphide oxidoreductase dimerisation" evidence="8">
    <location>
        <begin position="333"/>
        <end position="433"/>
    </location>
</feature>
<evidence type="ECO:0000259" key="9">
    <source>
        <dbReference type="Pfam" id="PF07992"/>
    </source>
</evidence>
<evidence type="ECO:0000256" key="3">
    <source>
        <dbReference type="ARBA" id="ARBA00022630"/>
    </source>
</evidence>
<dbReference type="Gene3D" id="3.50.50.60">
    <property type="entry name" value="FAD/NAD(P)-binding domain"/>
    <property type="match status" value="2"/>
</dbReference>
<dbReference type="SUPFAM" id="SSF55424">
    <property type="entry name" value="FAD/NAD-linked reductases, dimerisation (C-terminal) domain"/>
    <property type="match status" value="1"/>
</dbReference>
<dbReference type="EMBL" id="SDGZ01000035">
    <property type="protein sequence ID" value="TYC47751.1"/>
    <property type="molecule type" value="Genomic_DNA"/>
</dbReference>
<proteinExistence type="inferred from homology"/>
<keyword evidence="6" id="KW-0558">Oxidation</keyword>
<dbReference type="AlphaFoldDB" id="A0A6C2C120"/>
<evidence type="ECO:0000313" key="10">
    <source>
        <dbReference type="EMBL" id="TYC47751.1"/>
    </source>
</evidence>
<evidence type="ECO:0000259" key="8">
    <source>
        <dbReference type="Pfam" id="PF02852"/>
    </source>
</evidence>
<dbReference type="SUPFAM" id="SSF51905">
    <property type="entry name" value="FAD/NAD(P)-binding domain"/>
    <property type="match status" value="2"/>
</dbReference>
<protein>
    <recommendedName>
        <fullName evidence="12">NADH oxidase</fullName>
    </recommendedName>
</protein>
<keyword evidence="5" id="KW-0560">Oxidoreductase</keyword>
<evidence type="ECO:0000256" key="1">
    <source>
        <dbReference type="ARBA" id="ARBA00001974"/>
    </source>
</evidence>
<dbReference type="Proteomes" id="UP000371977">
    <property type="component" value="Unassembled WGS sequence"/>
</dbReference>